<comment type="function">
    <text evidence="1">Possible endonuclease which induces a single-strand cut and initiates DNA replication.</text>
</comment>
<protein>
    <submittedName>
        <fullName evidence="8">Replication gene A</fullName>
    </submittedName>
</protein>
<evidence type="ECO:0000259" key="7">
    <source>
        <dbReference type="Pfam" id="PF05840"/>
    </source>
</evidence>
<dbReference type="Proteomes" id="UP000001317">
    <property type="component" value="Chromosome"/>
</dbReference>
<name>B0TKT0_SHEHH</name>
<evidence type="ECO:0000313" key="8">
    <source>
        <dbReference type="EMBL" id="ABZ75882.1"/>
    </source>
</evidence>
<accession>B0TKT0</accession>
<evidence type="ECO:0000256" key="1">
    <source>
        <dbReference type="ARBA" id="ARBA00003293"/>
    </source>
</evidence>
<gene>
    <name evidence="8" type="ordered locus">Shal_1314</name>
</gene>
<dbReference type="eggNOG" id="ENOG502Z7TX">
    <property type="taxonomic scope" value="Bacteria"/>
</dbReference>
<evidence type="ECO:0000256" key="3">
    <source>
        <dbReference type="ARBA" id="ARBA00022705"/>
    </source>
</evidence>
<dbReference type="RefSeq" id="WP_012276423.1">
    <property type="nucleotide sequence ID" value="NC_010334.1"/>
</dbReference>
<dbReference type="EMBL" id="CP000931">
    <property type="protein sequence ID" value="ABZ75882.1"/>
    <property type="molecule type" value="Genomic_DNA"/>
</dbReference>
<dbReference type="KEGG" id="shl:Shal_1314"/>
<dbReference type="InterPro" id="IPR008766">
    <property type="entry name" value="Replication_gene_A-like"/>
</dbReference>
<organism evidence="8 9">
    <name type="scientific">Shewanella halifaxensis (strain HAW-EB4)</name>
    <dbReference type="NCBI Taxonomy" id="458817"/>
    <lineage>
        <taxon>Bacteria</taxon>
        <taxon>Pseudomonadati</taxon>
        <taxon>Pseudomonadota</taxon>
        <taxon>Gammaproteobacteria</taxon>
        <taxon>Alteromonadales</taxon>
        <taxon>Shewanellaceae</taxon>
        <taxon>Shewanella</taxon>
    </lineage>
</organism>
<sequence>MYRPTLSPQSEALPSAVFCGLVKTPPQGRTCLFAANYQHIEKVEPKTLEQYQQLTFLDGYKTAELPKNSNARQALKEVNELLEQVSPNHTVLNSNRSFANARLSHLPNNIRLKISTEYQRRLSLTGGNSGKRLRSANIYLRKTTDFINKVWLKYPFHNVGSFLSTTSKHVNESNGRRTTHLGGFDLIKYRKSKRLKDVANRLALIVLDEVKDTANHYSGDVAFLKAYDAAAAVCKQWQVKPPYYSDVKRNQIIEAAECAILRMTSPKWWLNQLRSLRDLCCEHLNVAAGLVGEDSPYLSRESFNEWCEQQRSGREWLENTMIESESGVILPLIDAAMAGTANPSNRFVELIVRARGLEEVAEESGKVGFMVTLTAPSKYHFNSDKWNCENAQFTQAYLSGQWSKIRSALSYRKIKIQGLRVSEPHKDGTPHWHMLIFVHPDHSDVLKDLLEKYAFEVDGDEEGAAEHRLEIEPIDKAKGSAVGYIVKYLSKNIKGEHMQGELDFESGLSANDGAANAAAWASRYRLRQFQFFGSSSVQVWRELRRLKECPQPAEIEHARAAAESSNWKAFEQALAVNPIKLEYEETECGNEFGEMTKRVLGLCALATNDGITKVRSLITRGEKWTLRTMDENEKGSYKKLKAERAAIFKTNTSIENKEDKLPMPKWKQPKAVALGSCSCSKSRGSGDTRTCGNNCTESVLLQQTAGFSEESRRYLASHGVVDPYSLEQLAKSLRVFTDSGRIWWVSNGQLQFERLLDEESSEFEYF</sequence>
<evidence type="ECO:0000313" key="9">
    <source>
        <dbReference type="Proteomes" id="UP000001317"/>
    </source>
</evidence>
<evidence type="ECO:0000256" key="4">
    <source>
        <dbReference type="ARBA" id="ARBA00022722"/>
    </source>
</evidence>
<evidence type="ECO:0000256" key="5">
    <source>
        <dbReference type="ARBA" id="ARBA00022759"/>
    </source>
</evidence>
<keyword evidence="4" id="KW-0540">Nuclease</keyword>
<proteinExistence type="inferred from homology"/>
<keyword evidence="3" id="KW-0235">DNA replication</keyword>
<comment type="similarity">
    <text evidence="2">Belongs to the phage GPA family.</text>
</comment>
<keyword evidence="6" id="KW-0378">Hydrolase</keyword>
<feature type="domain" description="Replication gene A protein-like" evidence="7">
    <location>
        <begin position="197"/>
        <end position="495"/>
    </location>
</feature>
<evidence type="ECO:0000256" key="6">
    <source>
        <dbReference type="ARBA" id="ARBA00022801"/>
    </source>
</evidence>
<dbReference type="Pfam" id="PF05840">
    <property type="entry name" value="Phage_GPA"/>
    <property type="match status" value="1"/>
</dbReference>
<dbReference type="GO" id="GO:0004519">
    <property type="term" value="F:endonuclease activity"/>
    <property type="evidence" value="ECO:0007669"/>
    <property type="project" value="UniProtKB-KW"/>
</dbReference>
<evidence type="ECO:0000256" key="2">
    <source>
        <dbReference type="ARBA" id="ARBA00009260"/>
    </source>
</evidence>
<reference evidence="8" key="1">
    <citation type="submission" date="2008-01" db="EMBL/GenBank/DDBJ databases">
        <title>Complete sequence of Shewanella halifaxensis HAW-EB4.</title>
        <authorList>
            <consortium name="US DOE Joint Genome Institute"/>
            <person name="Copeland A."/>
            <person name="Lucas S."/>
            <person name="Lapidus A."/>
            <person name="Glavina del Rio T."/>
            <person name="Dalin E."/>
            <person name="Tice H."/>
            <person name="Bruce D."/>
            <person name="Goodwin L."/>
            <person name="Pitluck S."/>
            <person name="Sims D."/>
            <person name="Brettin T."/>
            <person name="Detter J.C."/>
            <person name="Han C."/>
            <person name="Kuske C.R."/>
            <person name="Schmutz J."/>
            <person name="Larimer F."/>
            <person name="Land M."/>
            <person name="Hauser L."/>
            <person name="Kyrpides N."/>
            <person name="Kim E."/>
            <person name="Zhao J.-S."/>
            <person name="Richardson P."/>
        </authorList>
    </citation>
    <scope>NUCLEOTIDE SEQUENCE [LARGE SCALE GENOMIC DNA]</scope>
    <source>
        <strain evidence="8">HAW-EB4</strain>
    </source>
</reference>
<keyword evidence="9" id="KW-1185">Reference proteome</keyword>
<dbReference type="OrthoDB" id="5568266at2"/>
<dbReference type="AlphaFoldDB" id="B0TKT0"/>
<dbReference type="GO" id="GO:0016787">
    <property type="term" value="F:hydrolase activity"/>
    <property type="evidence" value="ECO:0007669"/>
    <property type="project" value="UniProtKB-KW"/>
</dbReference>
<dbReference type="STRING" id="458817.Shal_1314"/>
<keyword evidence="5" id="KW-0255">Endonuclease</keyword>
<dbReference type="HOGENOM" id="CLU_013772_3_2_6"/>
<dbReference type="GO" id="GO:0006260">
    <property type="term" value="P:DNA replication"/>
    <property type="evidence" value="ECO:0007669"/>
    <property type="project" value="UniProtKB-KW"/>
</dbReference>